<dbReference type="GO" id="GO:0006635">
    <property type="term" value="P:fatty acid beta-oxidation"/>
    <property type="evidence" value="ECO:0007669"/>
    <property type="project" value="TreeGrafter"/>
</dbReference>
<accession>A0A7Y0BN90</accession>
<dbReference type="EMBL" id="JABBGM010000003">
    <property type="protein sequence ID" value="NML93612.1"/>
    <property type="molecule type" value="Genomic_DNA"/>
</dbReference>
<comment type="caution">
    <text evidence="1">The sequence shown here is derived from an EMBL/GenBank/DDBJ whole genome shotgun (WGS) entry which is preliminary data.</text>
</comment>
<reference evidence="1 2" key="1">
    <citation type="submission" date="2020-04" db="EMBL/GenBank/DDBJ databases">
        <title>Novosphingobium sp. TW-4 isolated from soil.</title>
        <authorList>
            <person name="Dahal R.H."/>
            <person name="Chaudhary D.K."/>
        </authorList>
    </citation>
    <scope>NUCLEOTIDE SEQUENCE [LARGE SCALE GENOMIC DNA]</scope>
    <source>
        <strain evidence="1 2">TW-4</strain>
    </source>
</reference>
<dbReference type="Pfam" id="PF00378">
    <property type="entry name" value="ECH_1"/>
    <property type="match status" value="1"/>
</dbReference>
<dbReference type="CDD" id="cd06558">
    <property type="entry name" value="crotonase-like"/>
    <property type="match status" value="1"/>
</dbReference>
<dbReference type="InterPro" id="IPR001753">
    <property type="entry name" value="Enoyl-CoA_hydra/iso"/>
</dbReference>
<gene>
    <name evidence="1" type="ORF">HHL27_08025</name>
</gene>
<organism evidence="1 2">
    <name type="scientific">Novosphingobium olei</name>
    <dbReference type="NCBI Taxonomy" id="2728851"/>
    <lineage>
        <taxon>Bacteria</taxon>
        <taxon>Pseudomonadati</taxon>
        <taxon>Pseudomonadota</taxon>
        <taxon>Alphaproteobacteria</taxon>
        <taxon>Sphingomonadales</taxon>
        <taxon>Sphingomonadaceae</taxon>
        <taxon>Novosphingobium</taxon>
    </lineage>
</organism>
<dbReference type="SUPFAM" id="SSF52096">
    <property type="entry name" value="ClpP/crotonase"/>
    <property type="match status" value="1"/>
</dbReference>
<dbReference type="GO" id="GO:0016853">
    <property type="term" value="F:isomerase activity"/>
    <property type="evidence" value="ECO:0007669"/>
    <property type="project" value="UniProtKB-KW"/>
</dbReference>
<name>A0A7Y0BN90_9SPHN</name>
<dbReference type="Proteomes" id="UP000583556">
    <property type="component" value="Unassembled WGS sequence"/>
</dbReference>
<keyword evidence="2" id="KW-1185">Reference proteome</keyword>
<sequence length="269" mass="28767">MTDTPSPVATRRHGRVLEIVLTNTPRGYMNARMAADLLDTVRRAQADDSVGALLVTGGLEGVFIRHYDVGEIAQLSTALAEGKIGPENFDKGSNVLDLIQAMLDSPVPTVAAINGMCMGGGCEFALSFDMRVAQDGDYRIGLPETRLGIIPGVGGHYLLARLIGAARATAAVMRGAVFAPQEAYRLGIVDELVVDARARGLELAQEYAARPRIGIAATRRLARMIEAGTPQQEILGQTAREFAGTLIDSPETDRLIARFLDHGEDILAD</sequence>
<proteinExistence type="predicted"/>
<evidence type="ECO:0000313" key="1">
    <source>
        <dbReference type="EMBL" id="NML93612.1"/>
    </source>
</evidence>
<dbReference type="InterPro" id="IPR029045">
    <property type="entry name" value="ClpP/crotonase-like_dom_sf"/>
</dbReference>
<keyword evidence="1" id="KW-0413">Isomerase</keyword>
<dbReference type="Gene3D" id="3.90.226.10">
    <property type="entry name" value="2-enoyl-CoA Hydratase, Chain A, domain 1"/>
    <property type="match status" value="1"/>
</dbReference>
<dbReference type="PANTHER" id="PTHR11941:SF54">
    <property type="entry name" value="ENOYL-COA HYDRATASE, MITOCHONDRIAL"/>
    <property type="match status" value="1"/>
</dbReference>
<evidence type="ECO:0000313" key="2">
    <source>
        <dbReference type="Proteomes" id="UP000583556"/>
    </source>
</evidence>
<dbReference type="PANTHER" id="PTHR11941">
    <property type="entry name" value="ENOYL-COA HYDRATASE-RELATED"/>
    <property type="match status" value="1"/>
</dbReference>
<dbReference type="AlphaFoldDB" id="A0A7Y0BN90"/>
<dbReference type="RefSeq" id="WP_169492892.1">
    <property type="nucleotide sequence ID" value="NZ_JABBGM010000003.1"/>
</dbReference>
<protein>
    <submittedName>
        <fullName evidence="1">Enoyl-CoA hydratase/isomerase family protein</fullName>
    </submittedName>
</protein>